<evidence type="ECO:0000256" key="1">
    <source>
        <dbReference type="ARBA" id="ARBA00009013"/>
    </source>
</evidence>
<dbReference type="Gene3D" id="3.30.750.24">
    <property type="entry name" value="STAS domain"/>
    <property type="match status" value="1"/>
</dbReference>
<dbReference type="NCBIfam" id="TIGR00377">
    <property type="entry name" value="ant_ant_sig"/>
    <property type="match status" value="1"/>
</dbReference>
<dbReference type="Pfam" id="PF13466">
    <property type="entry name" value="STAS_2"/>
    <property type="match status" value="1"/>
</dbReference>
<organism evidence="4 5">
    <name type="scientific">Mycolicibacterium gilvum</name>
    <dbReference type="NCBI Taxonomy" id="1804"/>
    <lineage>
        <taxon>Bacteria</taxon>
        <taxon>Bacillati</taxon>
        <taxon>Actinomycetota</taxon>
        <taxon>Actinomycetes</taxon>
        <taxon>Mycobacteriales</taxon>
        <taxon>Mycobacteriaceae</taxon>
        <taxon>Mycolicibacterium</taxon>
    </lineage>
</organism>
<reference evidence="4 5" key="1">
    <citation type="submission" date="2018-06" db="EMBL/GenBank/DDBJ databases">
        <authorList>
            <consortium name="Pathogen Informatics"/>
            <person name="Doyle S."/>
        </authorList>
    </citation>
    <scope>NUCLEOTIDE SEQUENCE [LARGE SCALE GENOMIC DNA]</scope>
    <source>
        <strain evidence="4 5">NCTC10742</strain>
    </source>
</reference>
<dbReference type="InterPro" id="IPR002645">
    <property type="entry name" value="STAS_dom"/>
</dbReference>
<evidence type="ECO:0000313" key="5">
    <source>
        <dbReference type="Proteomes" id="UP000254291"/>
    </source>
</evidence>
<evidence type="ECO:0000259" key="3">
    <source>
        <dbReference type="PROSITE" id="PS50801"/>
    </source>
</evidence>
<dbReference type="RefSeq" id="WP_011891929.1">
    <property type="nucleotide sequence ID" value="NZ_JACKST010000008.1"/>
</dbReference>
<name>A0A378SV95_9MYCO</name>
<dbReference type="OMA" id="YESCHAF"/>
<proteinExistence type="inferred from homology"/>
<dbReference type="EMBL" id="UGQM01000001">
    <property type="protein sequence ID" value="STZ46265.1"/>
    <property type="molecule type" value="Genomic_DNA"/>
</dbReference>
<evidence type="ECO:0000256" key="2">
    <source>
        <dbReference type="RuleBase" id="RU003749"/>
    </source>
</evidence>
<dbReference type="GO" id="GO:0043856">
    <property type="term" value="F:anti-sigma factor antagonist activity"/>
    <property type="evidence" value="ECO:0007669"/>
    <property type="project" value="InterPro"/>
</dbReference>
<comment type="similarity">
    <text evidence="1 2">Belongs to the anti-sigma-factor antagonist family.</text>
</comment>
<protein>
    <recommendedName>
        <fullName evidence="2">Anti-sigma factor antagonist</fullName>
    </recommendedName>
</protein>
<feature type="domain" description="STAS" evidence="3">
    <location>
        <begin position="3"/>
        <end position="115"/>
    </location>
</feature>
<accession>A0A378SV95</accession>
<dbReference type="CDD" id="cd07043">
    <property type="entry name" value="STAS_anti-anti-sigma_factors"/>
    <property type="match status" value="1"/>
</dbReference>
<dbReference type="Proteomes" id="UP000254291">
    <property type="component" value="Unassembled WGS sequence"/>
</dbReference>
<gene>
    <name evidence="4" type="ORF">NCTC10742_05535</name>
</gene>
<dbReference type="PROSITE" id="PS50801">
    <property type="entry name" value="STAS"/>
    <property type="match status" value="1"/>
</dbReference>
<dbReference type="InterPro" id="IPR003658">
    <property type="entry name" value="Anti-sigma_ant"/>
</dbReference>
<evidence type="ECO:0000313" key="4">
    <source>
        <dbReference type="EMBL" id="STZ46265.1"/>
    </source>
</evidence>
<dbReference type="SUPFAM" id="SSF52091">
    <property type="entry name" value="SpoIIaa-like"/>
    <property type="match status" value="1"/>
</dbReference>
<dbReference type="InterPro" id="IPR036513">
    <property type="entry name" value="STAS_dom_sf"/>
</dbReference>
<dbReference type="InterPro" id="IPR058548">
    <property type="entry name" value="MlaB-like_STAS"/>
</dbReference>
<sequence length="115" mass="12262">MKLTLALHTTGRSTSVRVAGDLDYGTTRLLVDTVSDLLTGGKVPEELHLDFSDLAFCDSAGLSGLVMIHRRTSAAGVRLHLDDRPAQLERILTITGLLDFLTATPAEASDESVIG</sequence>
<dbReference type="AlphaFoldDB" id="A0A378SV95"/>